<sequence length="264" mass="29147">MGFLASISADEPNLNYLLTSLAATLDGSNMRQCHIWTGIGSNGKQMLCSLMYLAFGKNSDNYGHQMKVEMLTCNAPNPKCPMPSVLSHCGKRVVCYLEPEKGSKIRGGILKVLIGGDVLSCNAIPALDATDQNPIGPFEKQKVRDLQHQIKCWGPQFMLILLDCYNKIYKVNDGLVPREEVLTFTNNICGENDTLLNNYEKTTDKNAGVGQVAMTMLYKQTAEHLQTQPNLKLAVKRVQILSPDDEMAPTQQPEVAIAAINDNR</sequence>
<evidence type="ECO:0000313" key="2">
    <source>
        <dbReference type="Proteomes" id="UP001211907"/>
    </source>
</evidence>
<name>A0AAD5XDW7_9FUNG</name>
<comment type="caution">
    <text evidence="1">The sequence shown here is derived from an EMBL/GenBank/DDBJ whole genome shotgun (WGS) entry which is preliminary data.</text>
</comment>
<accession>A0AAD5XDW7</accession>
<organism evidence="1 2">
    <name type="scientific">Physocladia obscura</name>
    <dbReference type="NCBI Taxonomy" id="109957"/>
    <lineage>
        <taxon>Eukaryota</taxon>
        <taxon>Fungi</taxon>
        <taxon>Fungi incertae sedis</taxon>
        <taxon>Chytridiomycota</taxon>
        <taxon>Chytridiomycota incertae sedis</taxon>
        <taxon>Chytridiomycetes</taxon>
        <taxon>Chytridiales</taxon>
        <taxon>Chytriomycetaceae</taxon>
        <taxon>Physocladia</taxon>
    </lineage>
</organism>
<evidence type="ECO:0008006" key="3">
    <source>
        <dbReference type="Google" id="ProtNLM"/>
    </source>
</evidence>
<dbReference type="EMBL" id="JADGJH010001546">
    <property type="protein sequence ID" value="KAJ3112395.1"/>
    <property type="molecule type" value="Genomic_DNA"/>
</dbReference>
<protein>
    <recommendedName>
        <fullName evidence="3">SF3 helicase domain-containing protein</fullName>
    </recommendedName>
</protein>
<dbReference type="AlphaFoldDB" id="A0AAD5XDW7"/>
<keyword evidence="2" id="KW-1185">Reference proteome</keyword>
<dbReference type="Proteomes" id="UP001211907">
    <property type="component" value="Unassembled WGS sequence"/>
</dbReference>
<proteinExistence type="predicted"/>
<evidence type="ECO:0000313" key="1">
    <source>
        <dbReference type="EMBL" id="KAJ3112395.1"/>
    </source>
</evidence>
<reference evidence="1" key="1">
    <citation type="submission" date="2020-05" db="EMBL/GenBank/DDBJ databases">
        <title>Phylogenomic resolution of chytrid fungi.</title>
        <authorList>
            <person name="Stajich J.E."/>
            <person name="Amses K."/>
            <person name="Simmons R."/>
            <person name="Seto K."/>
            <person name="Myers J."/>
            <person name="Bonds A."/>
            <person name="Quandt C.A."/>
            <person name="Barry K."/>
            <person name="Liu P."/>
            <person name="Grigoriev I."/>
            <person name="Longcore J.E."/>
            <person name="James T.Y."/>
        </authorList>
    </citation>
    <scope>NUCLEOTIDE SEQUENCE</scope>
    <source>
        <strain evidence="1">JEL0513</strain>
    </source>
</reference>
<gene>
    <name evidence="1" type="ORF">HK100_002348</name>
</gene>